<reference evidence="2" key="1">
    <citation type="submission" date="2016-10" db="EMBL/GenBank/DDBJ databases">
        <authorList>
            <person name="Varghese N."/>
            <person name="Submissions S."/>
        </authorList>
    </citation>
    <scope>NUCLEOTIDE SEQUENCE [LARGE SCALE GENOMIC DNA]</scope>
    <source>
        <strain evidence="2">DSM 22082</strain>
    </source>
</reference>
<gene>
    <name evidence="2" type="ORF">SAMN04489751_0767</name>
</gene>
<dbReference type="EMBL" id="LT629739">
    <property type="protein sequence ID" value="SDR90557.1"/>
    <property type="molecule type" value="Genomic_DNA"/>
</dbReference>
<dbReference type="AlphaFoldDB" id="A0A1H1MV44"/>
<dbReference type="STRING" id="629680.SAMN04489751_0767"/>
<organism evidence="2 3">
    <name type="scientific">Brevibacterium sandarakinum</name>
    <dbReference type="NCBI Taxonomy" id="629680"/>
    <lineage>
        <taxon>Bacteria</taxon>
        <taxon>Bacillati</taxon>
        <taxon>Actinomycetota</taxon>
        <taxon>Actinomycetes</taxon>
        <taxon>Micrococcales</taxon>
        <taxon>Brevibacteriaceae</taxon>
        <taxon>Brevibacterium</taxon>
    </lineage>
</organism>
<keyword evidence="3" id="KW-1185">Reference proteome</keyword>
<proteinExistence type="predicted"/>
<evidence type="ECO:0000313" key="3">
    <source>
        <dbReference type="Proteomes" id="UP000199700"/>
    </source>
</evidence>
<sequence>MITLNIMGDRCAKAEKRKVFNSYTVCMAEWSGARLRELVERLDHQLSRLERARIMDEQEDIFELKEMFSAPPEQRYGEAVELISELRTEVELVQDQLVTAWLKSGGAVATLARVGDLNRGTLIKKKKSIDEESQ</sequence>
<name>A0A1H1MV44_BRESA</name>
<evidence type="ECO:0000256" key="1">
    <source>
        <dbReference type="SAM" id="Coils"/>
    </source>
</evidence>
<evidence type="ECO:0000313" key="2">
    <source>
        <dbReference type="EMBL" id="SDR90557.1"/>
    </source>
</evidence>
<accession>A0A1H1MV44</accession>
<feature type="coiled-coil region" evidence="1">
    <location>
        <begin position="32"/>
        <end position="59"/>
    </location>
</feature>
<keyword evidence="1" id="KW-0175">Coiled coil</keyword>
<protein>
    <submittedName>
        <fullName evidence="2">Uncharacterized protein</fullName>
    </submittedName>
</protein>
<dbReference type="Proteomes" id="UP000199700">
    <property type="component" value="Chromosome"/>
</dbReference>